<gene>
    <name evidence="1" type="ORF">HOO65_040832</name>
</gene>
<keyword evidence="2" id="KW-1185">Reference proteome</keyword>
<evidence type="ECO:0000313" key="2">
    <source>
        <dbReference type="Proteomes" id="UP001610728"/>
    </source>
</evidence>
<reference evidence="1 2" key="1">
    <citation type="submission" date="2020-05" db="EMBL/GenBank/DDBJ databases">
        <title>Ceratocystis lukuohia genome.</title>
        <authorList>
            <person name="Harrington T.C."/>
            <person name="Kim K."/>
            <person name="Mayers C.G."/>
        </authorList>
    </citation>
    <scope>NUCLEOTIDE SEQUENCE [LARGE SCALE GENOMIC DNA]</scope>
    <source>
        <strain evidence="1 2">C4212</strain>
    </source>
</reference>
<name>A0ABR4MJP7_9PEZI</name>
<evidence type="ECO:0000313" key="1">
    <source>
        <dbReference type="EMBL" id="KAL2888495.1"/>
    </source>
</evidence>
<dbReference type="RefSeq" id="XP_070859675.1">
    <property type="nucleotide sequence ID" value="XM_071000751.1"/>
</dbReference>
<protein>
    <submittedName>
        <fullName evidence="1">Triacylglycerol lipase</fullName>
    </submittedName>
</protein>
<accession>A0ABR4MJP7</accession>
<dbReference type="EMBL" id="JABSNW010000004">
    <property type="protein sequence ID" value="KAL2888495.1"/>
    <property type="molecule type" value="Genomic_DNA"/>
</dbReference>
<sequence length="220" mass="24082">MASDKMEKPRIALISLNSQSYFDDMYGSLLGQLRSKASLQQIKQADSAIKLLSEQPRLSAAIITDEALTETKNSHVYEAVLQYVRQGGTAVIMGHFSSYVRPLEMKPFFMKAGLPWEAGSYYRTTHFLNRDVVTGDLATKLPPQYSQKALFVKNVESAHALYQTSDDSVVESRVFAPRSAKVVGEAAVAFADIGCGKLGYLGDVNAEEESDAVILAMCGL</sequence>
<comment type="caution">
    <text evidence="1">The sequence shown here is derived from an EMBL/GenBank/DDBJ whole genome shotgun (WGS) entry which is preliminary data.</text>
</comment>
<proteinExistence type="predicted"/>
<dbReference type="GeneID" id="98118608"/>
<dbReference type="Proteomes" id="UP001610728">
    <property type="component" value="Unassembled WGS sequence"/>
</dbReference>
<organism evidence="1 2">
    <name type="scientific">Ceratocystis lukuohia</name>
    <dbReference type="NCBI Taxonomy" id="2019550"/>
    <lineage>
        <taxon>Eukaryota</taxon>
        <taxon>Fungi</taxon>
        <taxon>Dikarya</taxon>
        <taxon>Ascomycota</taxon>
        <taxon>Pezizomycotina</taxon>
        <taxon>Sordariomycetes</taxon>
        <taxon>Hypocreomycetidae</taxon>
        <taxon>Microascales</taxon>
        <taxon>Ceratocystidaceae</taxon>
        <taxon>Ceratocystis</taxon>
    </lineage>
</organism>